<gene>
    <name evidence="1" type="ORF">CRG98_003790</name>
</gene>
<dbReference type="Proteomes" id="UP000233551">
    <property type="component" value="Unassembled WGS sequence"/>
</dbReference>
<organism evidence="1 2">
    <name type="scientific">Punica granatum</name>
    <name type="common">Pomegranate</name>
    <dbReference type="NCBI Taxonomy" id="22663"/>
    <lineage>
        <taxon>Eukaryota</taxon>
        <taxon>Viridiplantae</taxon>
        <taxon>Streptophyta</taxon>
        <taxon>Embryophyta</taxon>
        <taxon>Tracheophyta</taxon>
        <taxon>Spermatophyta</taxon>
        <taxon>Magnoliopsida</taxon>
        <taxon>eudicotyledons</taxon>
        <taxon>Gunneridae</taxon>
        <taxon>Pentapetalae</taxon>
        <taxon>rosids</taxon>
        <taxon>malvids</taxon>
        <taxon>Myrtales</taxon>
        <taxon>Lythraceae</taxon>
        <taxon>Punica</taxon>
    </lineage>
</organism>
<dbReference type="EMBL" id="PGOL01000148">
    <property type="protein sequence ID" value="PKI75875.1"/>
    <property type="molecule type" value="Genomic_DNA"/>
</dbReference>
<proteinExistence type="predicted"/>
<reference evidence="1 2" key="1">
    <citation type="submission" date="2017-11" db="EMBL/GenBank/DDBJ databases">
        <title>De-novo sequencing of pomegranate (Punica granatum L.) genome.</title>
        <authorList>
            <person name="Akparov Z."/>
            <person name="Amiraslanov A."/>
            <person name="Hajiyeva S."/>
            <person name="Abbasov M."/>
            <person name="Kaur K."/>
            <person name="Hamwieh A."/>
            <person name="Solovyev V."/>
            <person name="Salamov A."/>
            <person name="Braich B."/>
            <person name="Kosarev P."/>
            <person name="Mahmoud A."/>
            <person name="Hajiyev E."/>
            <person name="Babayeva S."/>
            <person name="Izzatullayeva V."/>
            <person name="Mammadov A."/>
            <person name="Mammadov A."/>
            <person name="Sharifova S."/>
            <person name="Ojaghi J."/>
            <person name="Eynullazada K."/>
            <person name="Bayramov B."/>
            <person name="Abdulazimova A."/>
            <person name="Shahmuradov I."/>
        </authorList>
    </citation>
    <scope>NUCLEOTIDE SEQUENCE [LARGE SCALE GENOMIC DNA]</scope>
    <source>
        <strain evidence="2">cv. AG2017</strain>
        <tissue evidence="1">Leaf</tissue>
    </source>
</reference>
<name>A0A2I0L593_PUNGR</name>
<protein>
    <submittedName>
        <fullName evidence="1">Uncharacterized protein</fullName>
    </submittedName>
</protein>
<evidence type="ECO:0000313" key="2">
    <source>
        <dbReference type="Proteomes" id="UP000233551"/>
    </source>
</evidence>
<evidence type="ECO:0000313" key="1">
    <source>
        <dbReference type="EMBL" id="PKI75875.1"/>
    </source>
</evidence>
<accession>A0A2I0L593</accession>
<keyword evidence="2" id="KW-1185">Reference proteome</keyword>
<dbReference type="AlphaFoldDB" id="A0A2I0L593"/>
<comment type="caution">
    <text evidence="1">The sequence shown here is derived from an EMBL/GenBank/DDBJ whole genome shotgun (WGS) entry which is preliminary data.</text>
</comment>
<sequence>MARENQEELSTTFLRAFGHVGVRACASVCARASRRPYVCTQTSRRSSGVRSGIWSTRAGVWSTRMRCLMYTSEASESATRCLSVRLGVRERD</sequence>